<dbReference type="Gene3D" id="3.40.1190.20">
    <property type="match status" value="1"/>
</dbReference>
<dbReference type="InterPro" id="IPR011611">
    <property type="entry name" value="PfkB_dom"/>
</dbReference>
<evidence type="ECO:0000313" key="5">
    <source>
        <dbReference type="Proteomes" id="UP000279422"/>
    </source>
</evidence>
<dbReference type="InterPro" id="IPR029056">
    <property type="entry name" value="Ribokinase-like"/>
</dbReference>
<dbReference type="PANTHER" id="PTHR10584">
    <property type="entry name" value="SUGAR KINASE"/>
    <property type="match status" value="1"/>
</dbReference>
<dbReference type="AlphaFoldDB" id="A0A497E4H0"/>
<sequence>MDVLCFGQVTADVVVNWTEEIPEKGKSEFVKRIQLHNGGCACNTAIDLAKIGISVAIVGRVGKDAFGDYLLSLMKSVGVETRGLQRDEEVNTSSTIVLVDKDGERRFLHYSGANARLRGDELDLEMLKEAKIFHLAPIYLLPGLDRNSAAQLLKKAKEMGVMTCLDTAWDATNQWLDLVEPSLYYTDVFLPSFDEAKMISKRDSPSDVAEFFLSYGIKIVGLKMSEKGCYIRTKDREIYVPAFEVGAVDTTGAGDAFVAGFLTGLVKGWDLEFIGKFANAVGACCITKSGASQGVRSLEKTLEFMKNLRVLKVTS</sequence>
<dbReference type="PROSITE" id="PS00583">
    <property type="entry name" value="PFKB_KINASES_1"/>
    <property type="match status" value="1"/>
</dbReference>
<dbReference type="Pfam" id="PF00294">
    <property type="entry name" value="PfkB"/>
    <property type="match status" value="1"/>
</dbReference>
<dbReference type="GO" id="GO:0016301">
    <property type="term" value="F:kinase activity"/>
    <property type="evidence" value="ECO:0007669"/>
    <property type="project" value="UniProtKB-KW"/>
</dbReference>
<feature type="domain" description="Carbohydrate kinase PfkB" evidence="3">
    <location>
        <begin position="2"/>
        <end position="294"/>
    </location>
</feature>
<dbReference type="Proteomes" id="UP000279422">
    <property type="component" value="Unassembled WGS sequence"/>
</dbReference>
<evidence type="ECO:0000259" key="3">
    <source>
        <dbReference type="Pfam" id="PF00294"/>
    </source>
</evidence>
<keyword evidence="1" id="KW-0808">Transferase</keyword>
<dbReference type="PROSITE" id="PS00584">
    <property type="entry name" value="PFKB_KINASES_2"/>
    <property type="match status" value="1"/>
</dbReference>
<dbReference type="PANTHER" id="PTHR10584:SF166">
    <property type="entry name" value="RIBOKINASE"/>
    <property type="match status" value="1"/>
</dbReference>
<organism evidence="4 5">
    <name type="scientific">Aerophobetes bacterium</name>
    <dbReference type="NCBI Taxonomy" id="2030807"/>
    <lineage>
        <taxon>Bacteria</taxon>
        <taxon>Candidatus Aerophobota</taxon>
    </lineage>
</organism>
<evidence type="ECO:0000256" key="2">
    <source>
        <dbReference type="ARBA" id="ARBA00022777"/>
    </source>
</evidence>
<dbReference type="EMBL" id="QMPZ01000043">
    <property type="protein sequence ID" value="RLE09489.1"/>
    <property type="molecule type" value="Genomic_DNA"/>
</dbReference>
<dbReference type="GO" id="GO:0005829">
    <property type="term" value="C:cytosol"/>
    <property type="evidence" value="ECO:0007669"/>
    <property type="project" value="TreeGrafter"/>
</dbReference>
<gene>
    <name evidence="4" type="ORF">DRJ00_04070</name>
</gene>
<name>A0A497E4H0_UNCAE</name>
<proteinExistence type="predicted"/>
<accession>A0A497E4H0</accession>
<comment type="caution">
    <text evidence="4">The sequence shown here is derived from an EMBL/GenBank/DDBJ whole genome shotgun (WGS) entry which is preliminary data.</text>
</comment>
<dbReference type="InterPro" id="IPR002173">
    <property type="entry name" value="Carboh/pur_kinase_PfkB_CS"/>
</dbReference>
<keyword evidence="2 4" id="KW-0418">Kinase</keyword>
<dbReference type="SUPFAM" id="SSF53613">
    <property type="entry name" value="Ribokinase-like"/>
    <property type="match status" value="1"/>
</dbReference>
<dbReference type="CDD" id="cd01166">
    <property type="entry name" value="KdgK"/>
    <property type="match status" value="1"/>
</dbReference>
<evidence type="ECO:0000256" key="1">
    <source>
        <dbReference type="ARBA" id="ARBA00022679"/>
    </source>
</evidence>
<evidence type="ECO:0000313" key="4">
    <source>
        <dbReference type="EMBL" id="RLE09489.1"/>
    </source>
</evidence>
<reference evidence="4 5" key="1">
    <citation type="submission" date="2018-06" db="EMBL/GenBank/DDBJ databases">
        <title>Extensive metabolic versatility and redundancy in microbially diverse, dynamic hydrothermal sediments.</title>
        <authorList>
            <person name="Dombrowski N."/>
            <person name="Teske A."/>
            <person name="Baker B.J."/>
        </authorList>
    </citation>
    <scope>NUCLEOTIDE SEQUENCE [LARGE SCALE GENOMIC DNA]</scope>
    <source>
        <strain evidence="4">B47_G16</strain>
    </source>
</reference>
<protein>
    <submittedName>
        <fullName evidence="4">Carbohydrate kinase</fullName>
    </submittedName>
</protein>